<dbReference type="InterPro" id="IPR002347">
    <property type="entry name" value="SDR_fam"/>
</dbReference>
<dbReference type="GO" id="GO:0019748">
    <property type="term" value="P:secondary metabolic process"/>
    <property type="evidence" value="ECO:0007669"/>
    <property type="project" value="TreeGrafter"/>
</dbReference>
<dbReference type="InterPro" id="IPR036291">
    <property type="entry name" value="NAD(P)-bd_dom_sf"/>
</dbReference>
<dbReference type="SMART" id="SM00822">
    <property type="entry name" value="PKS_KR"/>
    <property type="match status" value="1"/>
</dbReference>
<name>A0A7C5WR07_9DEIN</name>
<sequence>METKVALVTGSNRGIGFEVVRKLARHGYRVALAARRRAAAEEAAGRLSAEGLEVWPLELDVSDDASVQAARRLVEERLGRLDALVNNAGVLSGDDRRLPGLEVPVEVVRATFEVNTFGPLRVTQAFAPLLVRQGGNVVNVSSIMGQLASAGPGYLAYRSSKAALNMITRVLAAELAPHGVRVNAVHPGWIRTRMGGPEAPGRPEEGAEPIVGLATLGPDGPSGGFFGPDLQPLDW</sequence>
<dbReference type="GO" id="GO:0005737">
    <property type="term" value="C:cytoplasm"/>
    <property type="evidence" value="ECO:0007669"/>
    <property type="project" value="TreeGrafter"/>
</dbReference>
<reference evidence="4" key="1">
    <citation type="journal article" date="2020" name="mSystems">
        <title>Genome- and Community-Level Interaction Insights into Carbon Utilization and Element Cycling Functions of Hydrothermarchaeota in Hydrothermal Sediment.</title>
        <authorList>
            <person name="Zhou Z."/>
            <person name="Liu Y."/>
            <person name="Xu W."/>
            <person name="Pan J."/>
            <person name="Luo Z.H."/>
            <person name="Li M."/>
        </authorList>
    </citation>
    <scope>NUCLEOTIDE SEQUENCE [LARGE SCALE GENOMIC DNA]</scope>
    <source>
        <strain evidence="4">HyVt-523</strain>
    </source>
</reference>
<dbReference type="FunFam" id="3.40.50.720:FF:000084">
    <property type="entry name" value="Short-chain dehydrogenase reductase"/>
    <property type="match status" value="1"/>
</dbReference>
<evidence type="ECO:0000259" key="3">
    <source>
        <dbReference type="SMART" id="SM00822"/>
    </source>
</evidence>
<organism evidence="4">
    <name type="scientific">Oceanithermus profundus</name>
    <dbReference type="NCBI Taxonomy" id="187137"/>
    <lineage>
        <taxon>Bacteria</taxon>
        <taxon>Thermotogati</taxon>
        <taxon>Deinococcota</taxon>
        <taxon>Deinococci</taxon>
        <taxon>Thermales</taxon>
        <taxon>Thermaceae</taxon>
        <taxon>Oceanithermus</taxon>
    </lineage>
</organism>
<feature type="domain" description="Ketoreductase" evidence="3">
    <location>
        <begin position="4"/>
        <end position="192"/>
    </location>
</feature>
<dbReference type="InterPro" id="IPR057326">
    <property type="entry name" value="KR_dom"/>
</dbReference>
<feature type="region of interest" description="Disordered" evidence="2">
    <location>
        <begin position="216"/>
        <end position="235"/>
    </location>
</feature>
<dbReference type="Proteomes" id="UP000886105">
    <property type="component" value="Unassembled WGS sequence"/>
</dbReference>
<dbReference type="InterPro" id="IPR051468">
    <property type="entry name" value="Fungal_SecMetab_SDRs"/>
</dbReference>
<dbReference type="EMBL" id="DRNZ01000027">
    <property type="protein sequence ID" value="HHO57612.1"/>
    <property type="molecule type" value="Genomic_DNA"/>
</dbReference>
<dbReference type="Pfam" id="PF00106">
    <property type="entry name" value="adh_short"/>
    <property type="match status" value="1"/>
</dbReference>
<gene>
    <name evidence="4" type="ORF">ENJ85_00395</name>
</gene>
<dbReference type="PRINTS" id="PR00080">
    <property type="entry name" value="SDRFAMILY"/>
</dbReference>
<protein>
    <submittedName>
        <fullName evidence="4">SDR family NAD(P)-dependent oxidoreductase</fullName>
    </submittedName>
</protein>
<comment type="caution">
    <text evidence="4">The sequence shown here is derived from an EMBL/GenBank/DDBJ whole genome shotgun (WGS) entry which is preliminary data.</text>
</comment>
<evidence type="ECO:0000256" key="1">
    <source>
        <dbReference type="RuleBase" id="RU000363"/>
    </source>
</evidence>
<dbReference type="Gene3D" id="3.40.50.720">
    <property type="entry name" value="NAD(P)-binding Rossmann-like Domain"/>
    <property type="match status" value="1"/>
</dbReference>
<dbReference type="PANTHER" id="PTHR43544">
    <property type="entry name" value="SHORT-CHAIN DEHYDROGENASE/REDUCTASE"/>
    <property type="match status" value="1"/>
</dbReference>
<comment type="similarity">
    <text evidence="1">Belongs to the short-chain dehydrogenases/reductases (SDR) family.</text>
</comment>
<dbReference type="AlphaFoldDB" id="A0A7C5WR07"/>
<dbReference type="SUPFAM" id="SSF51735">
    <property type="entry name" value="NAD(P)-binding Rossmann-fold domains"/>
    <property type="match status" value="1"/>
</dbReference>
<evidence type="ECO:0000313" key="4">
    <source>
        <dbReference type="EMBL" id="HHO57612.1"/>
    </source>
</evidence>
<accession>A0A7C5WR07</accession>
<dbReference type="PANTHER" id="PTHR43544:SF32">
    <property type="entry name" value="CHAIN DEHYDROGENASE, PUTATIVE (AFU_ORTHOLOGUE AFUA_5G01530)-RELATED"/>
    <property type="match status" value="1"/>
</dbReference>
<dbReference type="PRINTS" id="PR00081">
    <property type="entry name" value="GDHRDH"/>
</dbReference>
<proteinExistence type="inferred from homology"/>
<dbReference type="GO" id="GO:0016491">
    <property type="term" value="F:oxidoreductase activity"/>
    <property type="evidence" value="ECO:0007669"/>
    <property type="project" value="TreeGrafter"/>
</dbReference>
<evidence type="ECO:0000256" key="2">
    <source>
        <dbReference type="SAM" id="MobiDB-lite"/>
    </source>
</evidence>